<gene>
    <name evidence="1" type="ORF">FPL14_15260</name>
</gene>
<evidence type="ECO:0000313" key="1">
    <source>
        <dbReference type="EMBL" id="QMV42402.1"/>
    </source>
</evidence>
<dbReference type="Proteomes" id="UP000515679">
    <property type="component" value="Chromosome"/>
</dbReference>
<protein>
    <submittedName>
        <fullName evidence="1">Uncharacterized protein</fullName>
    </submittedName>
</protein>
<accession>A0A7G5BZL8</accession>
<organism evidence="1 2">
    <name type="scientific">Cohnella cholangitidis</name>
    <dbReference type="NCBI Taxonomy" id="2598458"/>
    <lineage>
        <taxon>Bacteria</taxon>
        <taxon>Bacillati</taxon>
        <taxon>Bacillota</taxon>
        <taxon>Bacilli</taxon>
        <taxon>Bacillales</taxon>
        <taxon>Paenibacillaceae</taxon>
        <taxon>Cohnella</taxon>
    </lineage>
</organism>
<dbReference type="AlphaFoldDB" id="A0A7G5BZL8"/>
<dbReference type="EMBL" id="CP041969">
    <property type="protein sequence ID" value="QMV42402.1"/>
    <property type="molecule type" value="Genomic_DNA"/>
</dbReference>
<dbReference type="RefSeq" id="WP_182298269.1">
    <property type="nucleotide sequence ID" value="NZ_CP041969.1"/>
</dbReference>
<keyword evidence="2" id="KW-1185">Reference proteome</keyword>
<sequence>MTVSENEMLKNILKNVVSMELRVKKAEVKDTIDLMDGFGLKYKNSWASMELADHTVIDFWRKDLIKSSTAEE</sequence>
<proteinExistence type="predicted"/>
<name>A0A7G5BZL8_9BACL</name>
<dbReference type="KEGG" id="cchl:FPL14_15260"/>
<evidence type="ECO:0000313" key="2">
    <source>
        <dbReference type="Proteomes" id="UP000515679"/>
    </source>
</evidence>
<reference evidence="1 2" key="1">
    <citation type="submission" date="2019-07" db="EMBL/GenBank/DDBJ databases">
        <authorList>
            <person name="Kim J.K."/>
            <person name="Cheong H.-M."/>
            <person name="Choi Y."/>
            <person name="Hwang K.J."/>
            <person name="Lee S."/>
            <person name="Choi C."/>
        </authorList>
    </citation>
    <scope>NUCLEOTIDE SEQUENCE [LARGE SCALE GENOMIC DNA]</scope>
    <source>
        <strain evidence="1 2">KS 22</strain>
    </source>
</reference>